<keyword evidence="3" id="KW-1185">Reference proteome</keyword>
<dbReference type="AlphaFoldDB" id="A0A2L2T9J2"/>
<sequence>MCVESSFCNLCSEQDEHSAQAFTLFPLFPPEIRLLIWEAALPSPHEDSHTAYNIWASSWRERKNIKLPGKKEAPASLLRACSESRDVALTTGSFLELSHMSCSMIPRPRFEPIWIEKRIKTLMMPIHVSALSKINYFPKSIQSIAMLATLLGVMWIPLRYSKGTNMETHPCVDSDTAVVSIDDPKMLDYLTSAFERHAVMTLGERLSPECYRKSARNFLVLARLMERILYSREQRLVPNGFELKAAIIFGRPHFSRCLPFERCVRIIDGLVCRSEDEADLEDWSSGIELIERLPRQSSLIGDEIIRGLIQQ</sequence>
<protein>
    <recommendedName>
        <fullName evidence="1">2EXR domain-containing protein</fullName>
    </recommendedName>
</protein>
<dbReference type="EMBL" id="LN649230">
    <property type="protein sequence ID" value="CEI61941.1"/>
    <property type="molecule type" value="Genomic_DNA"/>
</dbReference>
<evidence type="ECO:0000313" key="3">
    <source>
        <dbReference type="Proteomes" id="UP000245910"/>
    </source>
</evidence>
<dbReference type="PANTHER" id="PTHR35910">
    <property type="entry name" value="2EXR DOMAIN-CONTAINING PROTEIN"/>
    <property type="match status" value="1"/>
</dbReference>
<evidence type="ECO:0000259" key="1">
    <source>
        <dbReference type="Pfam" id="PF20150"/>
    </source>
</evidence>
<evidence type="ECO:0000313" key="2">
    <source>
        <dbReference type="EMBL" id="CEI61941.1"/>
    </source>
</evidence>
<feature type="domain" description="2EXR" evidence="1">
    <location>
        <begin position="22"/>
        <end position="116"/>
    </location>
</feature>
<accession>A0A2L2T9J2</accession>
<name>A0A2L2T9J2_9HYPO</name>
<reference evidence="3" key="1">
    <citation type="submission" date="2014-10" db="EMBL/GenBank/DDBJ databases">
        <authorList>
            <person name="King R."/>
        </authorList>
    </citation>
    <scope>NUCLEOTIDE SEQUENCE [LARGE SCALE GENOMIC DNA]</scope>
    <source>
        <strain evidence="3">A3/5</strain>
    </source>
</reference>
<dbReference type="Proteomes" id="UP000245910">
    <property type="component" value="Chromosome II"/>
</dbReference>
<proteinExistence type="predicted"/>
<dbReference type="Pfam" id="PF20150">
    <property type="entry name" value="2EXR"/>
    <property type="match status" value="1"/>
</dbReference>
<dbReference type="InterPro" id="IPR045518">
    <property type="entry name" value="2EXR"/>
</dbReference>
<dbReference type="PANTHER" id="PTHR35910:SF6">
    <property type="entry name" value="2EXR DOMAIN-CONTAINING PROTEIN"/>
    <property type="match status" value="1"/>
</dbReference>
<organism evidence="2 3">
    <name type="scientific">Fusarium venenatum</name>
    <dbReference type="NCBI Taxonomy" id="56646"/>
    <lineage>
        <taxon>Eukaryota</taxon>
        <taxon>Fungi</taxon>
        <taxon>Dikarya</taxon>
        <taxon>Ascomycota</taxon>
        <taxon>Pezizomycotina</taxon>
        <taxon>Sordariomycetes</taxon>
        <taxon>Hypocreomycetidae</taxon>
        <taxon>Hypocreales</taxon>
        <taxon>Nectriaceae</taxon>
        <taxon>Fusarium</taxon>
    </lineage>
</organism>